<dbReference type="EMBL" id="BMDP01000001">
    <property type="protein sequence ID" value="GGI53631.1"/>
    <property type="molecule type" value="Genomic_DNA"/>
</dbReference>
<keyword evidence="2" id="KW-0201">Cytochrome c-type biogenesis</keyword>
<comment type="subcellular location">
    <subcellularLocation>
        <location evidence="1">Cell envelope</location>
    </subcellularLocation>
</comment>
<feature type="transmembrane region" description="Helical" evidence="5">
    <location>
        <begin position="5"/>
        <end position="23"/>
    </location>
</feature>
<keyword evidence="5" id="KW-1133">Transmembrane helix</keyword>
<evidence type="ECO:0000256" key="5">
    <source>
        <dbReference type="SAM" id="Phobius"/>
    </source>
</evidence>
<evidence type="ECO:0000256" key="4">
    <source>
        <dbReference type="ARBA" id="ARBA00023284"/>
    </source>
</evidence>
<organism evidence="7 8">
    <name type="scientific">Oxalicibacterium solurbis</name>
    <dbReference type="NCBI Taxonomy" id="69280"/>
    <lineage>
        <taxon>Bacteria</taxon>
        <taxon>Pseudomonadati</taxon>
        <taxon>Pseudomonadota</taxon>
        <taxon>Betaproteobacteria</taxon>
        <taxon>Burkholderiales</taxon>
        <taxon>Oxalobacteraceae</taxon>
        <taxon>Oxalicibacterium</taxon>
    </lineage>
</organism>
<dbReference type="InterPro" id="IPR036249">
    <property type="entry name" value="Thioredoxin-like_sf"/>
</dbReference>
<keyword evidence="8" id="KW-1185">Reference proteome</keyword>
<dbReference type="Proteomes" id="UP000627205">
    <property type="component" value="Unassembled WGS sequence"/>
</dbReference>
<evidence type="ECO:0000256" key="1">
    <source>
        <dbReference type="ARBA" id="ARBA00004196"/>
    </source>
</evidence>
<dbReference type="InterPro" id="IPR017937">
    <property type="entry name" value="Thioredoxin_CS"/>
</dbReference>
<dbReference type="PROSITE" id="PS51352">
    <property type="entry name" value="THIOREDOXIN_2"/>
    <property type="match status" value="1"/>
</dbReference>
<proteinExistence type="predicted"/>
<keyword evidence="3" id="KW-1015">Disulfide bond</keyword>
<dbReference type="SUPFAM" id="SSF52833">
    <property type="entry name" value="Thioredoxin-like"/>
    <property type="match status" value="1"/>
</dbReference>
<evidence type="ECO:0000256" key="2">
    <source>
        <dbReference type="ARBA" id="ARBA00022748"/>
    </source>
</evidence>
<dbReference type="GO" id="GO:0015036">
    <property type="term" value="F:disulfide oxidoreductase activity"/>
    <property type="evidence" value="ECO:0007669"/>
    <property type="project" value="UniProtKB-ARBA"/>
</dbReference>
<dbReference type="PROSITE" id="PS00194">
    <property type="entry name" value="THIOREDOXIN_1"/>
    <property type="match status" value="1"/>
</dbReference>
<dbReference type="InterPro" id="IPR013740">
    <property type="entry name" value="Redoxin"/>
</dbReference>
<dbReference type="GO" id="GO:0030313">
    <property type="term" value="C:cell envelope"/>
    <property type="evidence" value="ECO:0007669"/>
    <property type="project" value="UniProtKB-SubCell"/>
</dbReference>
<dbReference type="PANTHER" id="PTHR42852:SF6">
    <property type="entry name" value="THIOL:DISULFIDE INTERCHANGE PROTEIN DSBE"/>
    <property type="match status" value="1"/>
</dbReference>
<keyword evidence="4" id="KW-0676">Redox-active center</keyword>
<keyword evidence="5" id="KW-0472">Membrane</keyword>
<protein>
    <submittedName>
        <fullName evidence="7">Thioredoxin</fullName>
    </submittedName>
</protein>
<dbReference type="CDD" id="cd02966">
    <property type="entry name" value="TlpA_like_family"/>
    <property type="match status" value="1"/>
</dbReference>
<comment type="caution">
    <text evidence="7">The sequence shown here is derived from an EMBL/GenBank/DDBJ whole genome shotgun (WGS) entry which is preliminary data.</text>
</comment>
<dbReference type="RefSeq" id="WP_188419670.1">
    <property type="nucleotide sequence ID" value="NZ_BMDP01000001.1"/>
</dbReference>
<dbReference type="InterPro" id="IPR050553">
    <property type="entry name" value="Thioredoxin_ResA/DsbE_sf"/>
</dbReference>
<dbReference type="Pfam" id="PF08534">
    <property type="entry name" value="Redoxin"/>
    <property type="match status" value="1"/>
</dbReference>
<dbReference type="InterPro" id="IPR013766">
    <property type="entry name" value="Thioredoxin_domain"/>
</dbReference>
<dbReference type="Gene3D" id="3.40.30.10">
    <property type="entry name" value="Glutaredoxin"/>
    <property type="match status" value="1"/>
</dbReference>
<dbReference type="AlphaFoldDB" id="A0A8J3AY51"/>
<gene>
    <name evidence="7" type="ORF">GCM10011430_08050</name>
</gene>
<dbReference type="GO" id="GO:0017004">
    <property type="term" value="P:cytochrome complex assembly"/>
    <property type="evidence" value="ECO:0007669"/>
    <property type="project" value="UniProtKB-KW"/>
</dbReference>
<feature type="domain" description="Thioredoxin" evidence="6">
    <location>
        <begin position="31"/>
        <end position="174"/>
    </location>
</feature>
<evidence type="ECO:0000256" key="3">
    <source>
        <dbReference type="ARBA" id="ARBA00023157"/>
    </source>
</evidence>
<evidence type="ECO:0000313" key="7">
    <source>
        <dbReference type="EMBL" id="GGI53631.1"/>
    </source>
</evidence>
<evidence type="ECO:0000313" key="8">
    <source>
        <dbReference type="Proteomes" id="UP000627205"/>
    </source>
</evidence>
<dbReference type="PANTHER" id="PTHR42852">
    <property type="entry name" value="THIOL:DISULFIDE INTERCHANGE PROTEIN DSBE"/>
    <property type="match status" value="1"/>
</dbReference>
<evidence type="ECO:0000259" key="6">
    <source>
        <dbReference type="PROSITE" id="PS51352"/>
    </source>
</evidence>
<reference evidence="7" key="2">
    <citation type="submission" date="2020-09" db="EMBL/GenBank/DDBJ databases">
        <authorList>
            <person name="Sun Q."/>
            <person name="Sedlacek I."/>
        </authorList>
    </citation>
    <scope>NUCLEOTIDE SEQUENCE</scope>
    <source>
        <strain evidence="7">CCM 7664</strain>
    </source>
</reference>
<reference evidence="7" key="1">
    <citation type="journal article" date="2014" name="Int. J. Syst. Evol. Microbiol.">
        <title>Complete genome sequence of Corynebacterium casei LMG S-19264T (=DSM 44701T), isolated from a smear-ripened cheese.</title>
        <authorList>
            <consortium name="US DOE Joint Genome Institute (JGI-PGF)"/>
            <person name="Walter F."/>
            <person name="Albersmeier A."/>
            <person name="Kalinowski J."/>
            <person name="Ruckert C."/>
        </authorList>
    </citation>
    <scope>NUCLEOTIDE SEQUENCE</scope>
    <source>
        <strain evidence="7">CCM 7664</strain>
    </source>
</reference>
<keyword evidence="5" id="KW-0812">Transmembrane</keyword>
<sequence length="180" mass="19462">MKRPLLFGCIALVFAGIGIWFGVRHHTPAAPESPAVAALFSQQFEDVDGKVQTLSGFHGKTLVVNFWATWCAPCVEEMPELTALQQEVASRNIQIVGIGIDSPSNIREFAAKYKIAYPLFMAGMTGTDLSRNLGNQTGGLPFTVIIDPEGTVRKTYLGRLKMEQLRTDLDLPPAAAGNAG</sequence>
<accession>A0A8J3AY51</accession>
<name>A0A8J3AY51_9BURK</name>